<dbReference type="GO" id="GO:0000126">
    <property type="term" value="C:transcription factor TFIIIB complex"/>
    <property type="evidence" value="ECO:0007669"/>
    <property type="project" value="UniProtKB-ARBA"/>
</dbReference>
<evidence type="ECO:0000313" key="15">
    <source>
        <dbReference type="Proteomes" id="UP000279259"/>
    </source>
</evidence>
<dbReference type="InterPro" id="IPR013137">
    <property type="entry name" value="Znf_TFIIB"/>
</dbReference>
<evidence type="ECO:0000256" key="10">
    <source>
        <dbReference type="ARBA" id="ARBA00031009"/>
    </source>
</evidence>
<dbReference type="SUPFAM" id="SSF57783">
    <property type="entry name" value="Zinc beta-ribbon"/>
    <property type="match status" value="1"/>
</dbReference>
<dbReference type="EMBL" id="RSCD01000001">
    <property type="protein sequence ID" value="RSH95233.1"/>
    <property type="molecule type" value="Genomic_DNA"/>
</dbReference>
<dbReference type="OrthoDB" id="511529at2759"/>
<dbReference type="GO" id="GO:0097550">
    <property type="term" value="C:transcription preinitiation complex"/>
    <property type="evidence" value="ECO:0007669"/>
    <property type="project" value="TreeGrafter"/>
</dbReference>
<evidence type="ECO:0000256" key="7">
    <source>
        <dbReference type="ARBA" id="ARBA00023159"/>
    </source>
</evidence>
<feature type="region of interest" description="Disordered" evidence="12">
    <location>
        <begin position="324"/>
        <end position="488"/>
    </location>
</feature>
<evidence type="ECO:0000256" key="1">
    <source>
        <dbReference type="ARBA" id="ARBA00004123"/>
    </source>
</evidence>
<dbReference type="Gene3D" id="2.20.25.10">
    <property type="match status" value="1"/>
</dbReference>
<dbReference type="Pfam" id="PF07741">
    <property type="entry name" value="BRF1"/>
    <property type="match status" value="1"/>
</dbReference>
<feature type="compositionally biased region" description="Basic and acidic residues" evidence="12">
    <location>
        <begin position="401"/>
        <end position="414"/>
    </location>
</feature>
<dbReference type="GO" id="GO:0070897">
    <property type="term" value="P:transcription preinitiation complex assembly"/>
    <property type="evidence" value="ECO:0007669"/>
    <property type="project" value="InterPro"/>
</dbReference>
<feature type="compositionally biased region" description="Acidic residues" evidence="12">
    <location>
        <begin position="378"/>
        <end position="387"/>
    </location>
</feature>
<proteinExistence type="inferred from homology"/>
<protein>
    <recommendedName>
        <fullName evidence="10">B-related factor 1</fullName>
    </recommendedName>
</protein>
<dbReference type="GO" id="GO:0001006">
    <property type="term" value="F:RNA polymerase III type 3 promoter sequence-specific DNA binding"/>
    <property type="evidence" value="ECO:0007669"/>
    <property type="project" value="TreeGrafter"/>
</dbReference>
<dbReference type="InterPro" id="IPR011665">
    <property type="entry name" value="BRF1_TBP-bd_dom"/>
</dbReference>
<dbReference type="InterPro" id="IPR000812">
    <property type="entry name" value="TFIIB"/>
</dbReference>
<dbReference type="GO" id="GO:0005634">
    <property type="term" value="C:nucleus"/>
    <property type="evidence" value="ECO:0007669"/>
    <property type="project" value="UniProtKB-SubCell"/>
</dbReference>
<dbReference type="Pfam" id="PF00382">
    <property type="entry name" value="TFIIB"/>
    <property type="match status" value="2"/>
</dbReference>
<evidence type="ECO:0000256" key="9">
    <source>
        <dbReference type="ARBA" id="ARBA00023242"/>
    </source>
</evidence>
<dbReference type="Gene3D" id="1.20.5.650">
    <property type="entry name" value="Single helix bin"/>
    <property type="match status" value="1"/>
</dbReference>
<dbReference type="FunFam" id="1.10.472.10:FF:000007">
    <property type="entry name" value="Transcription factor IIIB 90 kDa subunit"/>
    <property type="match status" value="1"/>
</dbReference>
<keyword evidence="3" id="KW-0479">Metal-binding</keyword>
<dbReference type="GO" id="GO:0017025">
    <property type="term" value="F:TBP-class protein binding"/>
    <property type="evidence" value="ECO:0007669"/>
    <property type="project" value="InterPro"/>
</dbReference>
<keyword evidence="15" id="KW-1185">Reference proteome</keyword>
<dbReference type="CDD" id="cd20554">
    <property type="entry name" value="CYCLIN_TFIIIB90_rpt2"/>
    <property type="match status" value="1"/>
</dbReference>
<evidence type="ECO:0000256" key="4">
    <source>
        <dbReference type="ARBA" id="ARBA00022771"/>
    </source>
</evidence>
<comment type="similarity">
    <text evidence="2">Belongs to the TFIIB family.</text>
</comment>
<evidence type="ECO:0000256" key="3">
    <source>
        <dbReference type="ARBA" id="ARBA00022723"/>
    </source>
</evidence>
<feature type="domain" description="TFIIB-type" evidence="13">
    <location>
        <begin position="2"/>
        <end position="33"/>
    </location>
</feature>
<evidence type="ECO:0000256" key="5">
    <source>
        <dbReference type="ARBA" id="ARBA00022833"/>
    </source>
</evidence>
<feature type="compositionally biased region" description="Basic and acidic residues" evidence="12">
    <location>
        <begin position="477"/>
        <end position="486"/>
    </location>
</feature>
<feature type="compositionally biased region" description="Acidic residues" evidence="12">
    <location>
        <begin position="331"/>
        <end position="341"/>
    </location>
</feature>
<dbReference type="GO" id="GO:0008270">
    <property type="term" value="F:zinc ion binding"/>
    <property type="evidence" value="ECO:0007669"/>
    <property type="project" value="UniProtKB-KW"/>
</dbReference>
<comment type="subcellular location">
    <subcellularLocation>
        <location evidence="1">Nucleus</location>
    </subcellularLocation>
</comment>
<feature type="compositionally biased region" description="Basic and acidic residues" evidence="12">
    <location>
        <begin position="600"/>
        <end position="619"/>
    </location>
</feature>
<dbReference type="GO" id="GO:0000995">
    <property type="term" value="F:RNA polymerase III general transcription initiation factor activity"/>
    <property type="evidence" value="ECO:0007669"/>
    <property type="project" value="TreeGrafter"/>
</dbReference>
<dbReference type="STRING" id="1890683.A0A427YVR9"/>
<dbReference type="Proteomes" id="UP000279259">
    <property type="component" value="Unassembled WGS sequence"/>
</dbReference>
<keyword evidence="9" id="KW-0539">Nucleus</keyword>
<accession>A0A427YVR9</accession>
<evidence type="ECO:0000256" key="11">
    <source>
        <dbReference type="PROSITE-ProRule" id="PRU00469"/>
    </source>
</evidence>
<keyword evidence="8" id="KW-0804">Transcription</keyword>
<evidence type="ECO:0000259" key="13">
    <source>
        <dbReference type="PROSITE" id="PS51134"/>
    </source>
</evidence>
<evidence type="ECO:0000256" key="2">
    <source>
        <dbReference type="ARBA" id="ARBA00010857"/>
    </source>
</evidence>
<keyword evidence="6" id="KW-0805">Transcription regulation</keyword>
<evidence type="ECO:0000313" key="14">
    <source>
        <dbReference type="EMBL" id="RSH95233.1"/>
    </source>
</evidence>
<reference evidence="14 15" key="1">
    <citation type="submission" date="2018-11" db="EMBL/GenBank/DDBJ databases">
        <title>Genome sequence of Saitozyma podzolica DSM 27192.</title>
        <authorList>
            <person name="Aliyu H."/>
            <person name="Gorte O."/>
            <person name="Ochsenreither K."/>
        </authorList>
    </citation>
    <scope>NUCLEOTIDE SEQUENCE [LARGE SCALE GENOMIC DNA]</scope>
    <source>
        <strain evidence="14 15">DSM 27192</strain>
    </source>
</reference>
<dbReference type="Gene3D" id="1.10.472.10">
    <property type="entry name" value="Cyclin-like"/>
    <property type="match status" value="2"/>
</dbReference>
<dbReference type="Pfam" id="PF08271">
    <property type="entry name" value="Zn_Ribbon_TF"/>
    <property type="match status" value="1"/>
</dbReference>
<dbReference type="PANTHER" id="PTHR11618">
    <property type="entry name" value="TRANSCRIPTION INITIATION FACTOR IIB-RELATED"/>
    <property type="match status" value="1"/>
</dbReference>
<evidence type="ECO:0000256" key="12">
    <source>
        <dbReference type="SAM" id="MobiDB-lite"/>
    </source>
</evidence>
<dbReference type="FunFam" id="1.10.472.10:FF:000002">
    <property type="entry name" value="Transcription factor IIIB 90 kDa subunit"/>
    <property type="match status" value="1"/>
</dbReference>
<keyword evidence="5" id="KW-0862">Zinc</keyword>
<gene>
    <name evidence="14" type="primary">BRF1</name>
    <name evidence="14" type="ORF">EHS25_000319</name>
</gene>
<sequence>MPAKVCTQCASPDLFTDYTAGNILCQTCGYIVEEGILVSEVGFAEGSGGRVHVQGTFVSTFSTGIAGFHGRKSGQQSSESVKAQGQQRIQSVARQMDLGHAISSGAARTFALAVDQRFNKGRRTEYLIASCLYLQCRMMQDHHMLIDFAERLGVNVYELAHTYLKLRAILHLDKAMPEVDPAIYNLHFAKRLDFGTSTNIVATDASRLVRRFKADWMTQGRRPAGVCGACLIIAGRMNNFMRTPEEVAQVVKASPYTIRRRLREFARSRMAEKTVAEWRKLRDEELDVGEEDVPPIVKQQRERAQRLEAERKLLQLERENEAAKALGGEVENGEEGQGEGDEGGRSGKRQKENGRTLEGVLEELQGEAGESGSGDGDRGDEEEEEDSLAPLGRDAYAEELVEARDNPEEAFRERQKAKRDLHKERRALLKSTEVTQDIVEEIAAEAEAQGNEQGEEENEKGDEDDDELREIDEREEGEGLPRKKEVEFEEWDDADATLDHFTQRYFVDEGPKWNLEDRQVKARVKQWLQLRDPQDVAWEIHVVDEAYRRREKQARLPAEAEFEDIDDDELEAYYRLDEEDKDIRARLWLSQNGKWLEESKRKAEEKELYNRTHGIDSSKPKTKRKRAQQARQPYSSAREAFEGLATQKKFSNRINYNVLRSMGLADEDGLQTMDDEKDDEKDDEGEKYDEDEDGAGGASNRFTSQFGFQGASFD</sequence>
<organism evidence="14 15">
    <name type="scientific">Saitozyma podzolica</name>
    <dbReference type="NCBI Taxonomy" id="1890683"/>
    <lineage>
        <taxon>Eukaryota</taxon>
        <taxon>Fungi</taxon>
        <taxon>Dikarya</taxon>
        <taxon>Basidiomycota</taxon>
        <taxon>Agaricomycotina</taxon>
        <taxon>Tremellomycetes</taxon>
        <taxon>Tremellales</taxon>
        <taxon>Trimorphomycetaceae</taxon>
        <taxon>Saitozyma</taxon>
    </lineage>
</organism>
<keyword evidence="4 11" id="KW-0863">Zinc-finger</keyword>
<dbReference type="InterPro" id="IPR036915">
    <property type="entry name" value="Cyclin-like_sf"/>
</dbReference>
<name>A0A427YVR9_9TREE</name>
<dbReference type="AlphaFoldDB" id="A0A427YVR9"/>
<dbReference type="SUPFAM" id="SSF47954">
    <property type="entry name" value="Cyclin-like"/>
    <property type="match status" value="2"/>
</dbReference>
<evidence type="ECO:0000256" key="6">
    <source>
        <dbReference type="ARBA" id="ARBA00023015"/>
    </source>
</evidence>
<feature type="region of interest" description="Disordered" evidence="12">
    <location>
        <begin position="600"/>
        <end position="638"/>
    </location>
</feature>
<feature type="region of interest" description="Disordered" evidence="12">
    <location>
        <begin position="664"/>
        <end position="714"/>
    </location>
</feature>
<comment type="caution">
    <text evidence="14">The sequence shown here is derived from an EMBL/GenBank/DDBJ whole genome shotgun (WGS) entry which is preliminary data.</text>
</comment>
<keyword evidence="7" id="KW-0010">Activator</keyword>
<dbReference type="InterPro" id="IPR013763">
    <property type="entry name" value="Cyclin-like_dom"/>
</dbReference>
<dbReference type="GO" id="GO:0006384">
    <property type="term" value="P:transcription initiation at RNA polymerase III promoter"/>
    <property type="evidence" value="ECO:0007669"/>
    <property type="project" value="UniProtKB-ARBA"/>
</dbReference>
<feature type="compositionally biased region" description="Acidic residues" evidence="12">
    <location>
        <begin position="665"/>
        <end position="694"/>
    </location>
</feature>
<feature type="compositionally biased region" description="Basic and acidic residues" evidence="12">
    <location>
        <begin position="342"/>
        <end position="355"/>
    </location>
</feature>
<feature type="compositionally biased region" description="Acidic residues" evidence="12">
    <location>
        <begin position="453"/>
        <end position="476"/>
    </location>
</feature>
<evidence type="ECO:0000256" key="8">
    <source>
        <dbReference type="ARBA" id="ARBA00023163"/>
    </source>
</evidence>
<dbReference type="PROSITE" id="PS51134">
    <property type="entry name" value="ZF_TFIIB"/>
    <property type="match status" value="1"/>
</dbReference>
<dbReference type="InterPro" id="IPR013150">
    <property type="entry name" value="TFIIB_cyclin"/>
</dbReference>
<dbReference type="PRINTS" id="PR00685">
    <property type="entry name" value="TIFACTORIIB"/>
</dbReference>
<dbReference type="SMART" id="SM00385">
    <property type="entry name" value="CYCLIN"/>
    <property type="match status" value="2"/>
</dbReference>
<dbReference type="PANTHER" id="PTHR11618:SF4">
    <property type="entry name" value="TRANSCRIPTION FACTOR IIIB 90 KDA SUBUNIT"/>
    <property type="match status" value="1"/>
</dbReference>